<evidence type="ECO:0000313" key="2">
    <source>
        <dbReference type="EMBL" id="MBA4628147.1"/>
    </source>
</evidence>
<reference evidence="2" key="1">
    <citation type="journal article" date="2013" name="J. Plant Res.">
        <title>Effect of fungi and light on seed germination of three Opuntia species from semiarid lands of central Mexico.</title>
        <authorList>
            <person name="Delgado-Sanchez P."/>
            <person name="Jimenez-Bremont J.F."/>
            <person name="Guerrero-Gonzalez Mde L."/>
            <person name="Flores J."/>
        </authorList>
    </citation>
    <scope>NUCLEOTIDE SEQUENCE</scope>
    <source>
        <tissue evidence="2">Cladode</tissue>
    </source>
</reference>
<reference evidence="2" key="2">
    <citation type="submission" date="2020-07" db="EMBL/GenBank/DDBJ databases">
        <authorList>
            <person name="Vera ALvarez R."/>
            <person name="Arias-Moreno D.M."/>
            <person name="Jimenez-Jacinto V."/>
            <person name="Jimenez-Bremont J.F."/>
            <person name="Swaminathan K."/>
            <person name="Moose S.P."/>
            <person name="Guerrero-Gonzalez M.L."/>
            <person name="Marino-Ramirez L."/>
            <person name="Landsman D."/>
            <person name="Rodriguez-Kessler M."/>
            <person name="Delgado-Sanchez P."/>
        </authorList>
    </citation>
    <scope>NUCLEOTIDE SEQUENCE</scope>
    <source>
        <tissue evidence="2">Cladode</tissue>
    </source>
</reference>
<feature type="compositionally biased region" description="Low complexity" evidence="1">
    <location>
        <begin position="57"/>
        <end position="71"/>
    </location>
</feature>
<dbReference type="AlphaFoldDB" id="A0A7C9CXN6"/>
<sequence>MQEGPIFDPPPPQKKNRKGGKMYASVENFLQLLIGVSGTGYPVKLYGTGPYLGWTGSQNSGSGPGPSWTGSRILRPGPGTGRDRCQNRVSNFFGTFLLFNT</sequence>
<feature type="region of interest" description="Disordered" evidence="1">
    <location>
        <begin position="57"/>
        <end position="85"/>
    </location>
</feature>
<organism evidence="2">
    <name type="scientific">Opuntia streptacantha</name>
    <name type="common">Prickly pear cactus</name>
    <name type="synonym">Opuntia cardona</name>
    <dbReference type="NCBI Taxonomy" id="393608"/>
    <lineage>
        <taxon>Eukaryota</taxon>
        <taxon>Viridiplantae</taxon>
        <taxon>Streptophyta</taxon>
        <taxon>Embryophyta</taxon>
        <taxon>Tracheophyta</taxon>
        <taxon>Spermatophyta</taxon>
        <taxon>Magnoliopsida</taxon>
        <taxon>eudicotyledons</taxon>
        <taxon>Gunneridae</taxon>
        <taxon>Pentapetalae</taxon>
        <taxon>Caryophyllales</taxon>
        <taxon>Cactineae</taxon>
        <taxon>Cactaceae</taxon>
        <taxon>Opuntioideae</taxon>
        <taxon>Opuntia</taxon>
    </lineage>
</organism>
<evidence type="ECO:0000256" key="1">
    <source>
        <dbReference type="SAM" id="MobiDB-lite"/>
    </source>
</evidence>
<protein>
    <submittedName>
        <fullName evidence="2">Uncharacterized protein</fullName>
    </submittedName>
</protein>
<name>A0A7C9CXN6_OPUST</name>
<proteinExistence type="predicted"/>
<feature type="region of interest" description="Disordered" evidence="1">
    <location>
        <begin position="1"/>
        <end position="20"/>
    </location>
</feature>
<dbReference type="EMBL" id="GISG01064893">
    <property type="protein sequence ID" value="MBA4628147.1"/>
    <property type="molecule type" value="Transcribed_RNA"/>
</dbReference>
<accession>A0A7C9CXN6</accession>